<reference evidence="1 2" key="1">
    <citation type="submission" date="2013-11" db="EMBL/GenBank/DDBJ databases">
        <title>Draft genome of the bovine lungworm Dictyocaulus viviparus.</title>
        <authorList>
            <person name="Mitreva M."/>
        </authorList>
    </citation>
    <scope>NUCLEOTIDE SEQUENCE [LARGE SCALE GENOMIC DNA]</scope>
    <source>
        <strain evidence="1 2">HannoverDv2000</strain>
    </source>
</reference>
<dbReference type="AlphaFoldDB" id="A0A0D8XPZ5"/>
<dbReference type="EMBL" id="KN716472">
    <property type="protein sequence ID" value="KJH44451.1"/>
    <property type="molecule type" value="Genomic_DNA"/>
</dbReference>
<reference evidence="2" key="2">
    <citation type="journal article" date="2016" name="Sci. Rep.">
        <title>Dictyocaulus viviparus genome, variome and transcriptome elucidate lungworm biology and support future intervention.</title>
        <authorList>
            <person name="McNulty S.N."/>
            <person name="Strube C."/>
            <person name="Rosa B.A."/>
            <person name="Martin J.C."/>
            <person name="Tyagi R."/>
            <person name="Choi Y.J."/>
            <person name="Wang Q."/>
            <person name="Hallsworth Pepin K."/>
            <person name="Zhang X."/>
            <person name="Ozersky P."/>
            <person name="Wilson R.K."/>
            <person name="Sternberg P.W."/>
            <person name="Gasser R.B."/>
            <person name="Mitreva M."/>
        </authorList>
    </citation>
    <scope>NUCLEOTIDE SEQUENCE [LARGE SCALE GENOMIC DNA]</scope>
    <source>
        <strain evidence="2">HannoverDv2000</strain>
    </source>
</reference>
<gene>
    <name evidence="1" type="ORF">DICVIV_09515</name>
</gene>
<evidence type="ECO:0000313" key="2">
    <source>
        <dbReference type="Proteomes" id="UP000053766"/>
    </source>
</evidence>
<dbReference type="Proteomes" id="UP000053766">
    <property type="component" value="Unassembled WGS sequence"/>
</dbReference>
<name>A0A0D8XPZ5_DICVI</name>
<sequence>MRLREKETGKEGMMRTDIRRTEEVKVIVGGLVVILMIKDNSSSRWLSPPDLLTSSLLLKAGPFVMEPHREVHNHLLQYNLSGNTIEHNPHN</sequence>
<accession>A0A0D8XPZ5</accession>
<evidence type="ECO:0000313" key="1">
    <source>
        <dbReference type="EMBL" id="KJH44451.1"/>
    </source>
</evidence>
<organism evidence="1 2">
    <name type="scientific">Dictyocaulus viviparus</name>
    <name type="common">Bovine lungworm</name>
    <dbReference type="NCBI Taxonomy" id="29172"/>
    <lineage>
        <taxon>Eukaryota</taxon>
        <taxon>Metazoa</taxon>
        <taxon>Ecdysozoa</taxon>
        <taxon>Nematoda</taxon>
        <taxon>Chromadorea</taxon>
        <taxon>Rhabditida</taxon>
        <taxon>Rhabditina</taxon>
        <taxon>Rhabditomorpha</taxon>
        <taxon>Strongyloidea</taxon>
        <taxon>Metastrongylidae</taxon>
        <taxon>Dictyocaulus</taxon>
    </lineage>
</organism>
<protein>
    <submittedName>
        <fullName evidence="1">Uncharacterized protein</fullName>
    </submittedName>
</protein>
<proteinExistence type="predicted"/>
<keyword evidence="2" id="KW-1185">Reference proteome</keyword>